<evidence type="ECO:0000259" key="1">
    <source>
        <dbReference type="PROSITE" id="PS51186"/>
    </source>
</evidence>
<sequence>MLVSAKGRIKEEAIQELLGYSVFPDPERLQAVTEAYENSDELELYAYEDQEEIIGIVGISVSPERELTIGHIAVRPDIRGQGYGRGQVLELIELKQPLRIVAETDEDSVNFYRNIGFTVFSLGEKYPGVERFRCEYDVEEDEA</sequence>
<feature type="domain" description="N-acetyltransferase" evidence="1">
    <location>
        <begin position="1"/>
        <end position="139"/>
    </location>
</feature>
<dbReference type="Pfam" id="PF00583">
    <property type="entry name" value="Acetyltransf_1"/>
    <property type="match status" value="1"/>
</dbReference>
<proteinExistence type="predicted"/>
<evidence type="ECO:0000313" key="3">
    <source>
        <dbReference type="Proteomes" id="UP001469365"/>
    </source>
</evidence>
<dbReference type="Proteomes" id="UP001469365">
    <property type="component" value="Unassembled WGS sequence"/>
</dbReference>
<accession>A0ABU9DMJ0</accession>
<dbReference type="InterPro" id="IPR016181">
    <property type="entry name" value="Acyl_CoA_acyltransferase"/>
</dbReference>
<dbReference type="PROSITE" id="PS51186">
    <property type="entry name" value="GNAT"/>
    <property type="match status" value="1"/>
</dbReference>
<dbReference type="Gene3D" id="3.40.630.30">
    <property type="match status" value="1"/>
</dbReference>
<keyword evidence="3" id="KW-1185">Reference proteome</keyword>
<reference evidence="2 3" key="1">
    <citation type="submission" date="2024-04" db="EMBL/GenBank/DDBJ databases">
        <title>draft genome sequnece of Paenibacillus filicis.</title>
        <authorList>
            <person name="Kim D.-U."/>
        </authorList>
    </citation>
    <scope>NUCLEOTIDE SEQUENCE [LARGE SCALE GENOMIC DNA]</scope>
    <source>
        <strain evidence="2 3">KACC14197</strain>
    </source>
</reference>
<dbReference type="EMBL" id="JBBPCC010000013">
    <property type="protein sequence ID" value="MEK8130088.1"/>
    <property type="molecule type" value="Genomic_DNA"/>
</dbReference>
<comment type="caution">
    <text evidence="2">The sequence shown here is derived from an EMBL/GenBank/DDBJ whole genome shotgun (WGS) entry which is preliminary data.</text>
</comment>
<name>A0ABU9DMJ0_9BACL</name>
<dbReference type="CDD" id="cd04301">
    <property type="entry name" value="NAT_SF"/>
    <property type="match status" value="1"/>
</dbReference>
<evidence type="ECO:0000313" key="2">
    <source>
        <dbReference type="EMBL" id="MEK8130088.1"/>
    </source>
</evidence>
<gene>
    <name evidence="2" type="ORF">WMW72_19470</name>
</gene>
<dbReference type="RefSeq" id="WP_341417218.1">
    <property type="nucleotide sequence ID" value="NZ_JBBPCC010000013.1"/>
</dbReference>
<dbReference type="InterPro" id="IPR000182">
    <property type="entry name" value="GNAT_dom"/>
</dbReference>
<protein>
    <submittedName>
        <fullName evidence="2">GNAT family N-acetyltransferase</fullName>
    </submittedName>
</protein>
<organism evidence="2 3">
    <name type="scientific">Paenibacillus filicis</name>
    <dbReference type="NCBI Taxonomy" id="669464"/>
    <lineage>
        <taxon>Bacteria</taxon>
        <taxon>Bacillati</taxon>
        <taxon>Bacillota</taxon>
        <taxon>Bacilli</taxon>
        <taxon>Bacillales</taxon>
        <taxon>Paenibacillaceae</taxon>
        <taxon>Paenibacillus</taxon>
    </lineage>
</organism>
<dbReference type="SUPFAM" id="SSF55729">
    <property type="entry name" value="Acyl-CoA N-acyltransferases (Nat)"/>
    <property type="match status" value="1"/>
</dbReference>